<evidence type="ECO:0000313" key="2">
    <source>
        <dbReference type="Proteomes" id="UP001154240"/>
    </source>
</evidence>
<reference evidence="1" key="2">
    <citation type="submission" date="2022-10" db="EMBL/GenBank/DDBJ databases">
        <authorList>
            <person name="Aronson H.S."/>
        </authorList>
    </citation>
    <scope>NUCLEOTIDE SEQUENCE</scope>
    <source>
        <strain evidence="1">RS19-109</strain>
    </source>
</reference>
<dbReference type="AlphaFoldDB" id="A0A9X4MD55"/>
<accession>A0A9X4MD55</accession>
<reference evidence="1" key="1">
    <citation type="journal article" date="2022" name="bioRxiv">
        <title>Thiovibrio frasassiensisgen. nov., sp. nov., an autotrophic, elemental sulfur disproportionating bacterium isolated from sulfidic karst sediment, and proposal of Thiovibrionaceae fam. nov.</title>
        <authorList>
            <person name="Aronson H."/>
            <person name="Thomas C."/>
            <person name="Bhattacharyya M."/>
            <person name="Eckstein S."/>
            <person name="Jensen S."/>
            <person name="Barco R."/>
            <person name="Macalady J."/>
            <person name="Amend J."/>
        </authorList>
    </citation>
    <scope>NUCLEOTIDE SEQUENCE</scope>
    <source>
        <strain evidence="1">RS19-109</strain>
    </source>
</reference>
<protein>
    <submittedName>
        <fullName evidence="1">Uncharacterized protein</fullName>
    </submittedName>
</protein>
<dbReference type="RefSeq" id="WP_307632381.1">
    <property type="nucleotide sequence ID" value="NZ_JAPHEH010000001.1"/>
</dbReference>
<organism evidence="1 2">
    <name type="scientific">Thiovibrio frasassiensis</name>
    <dbReference type="NCBI Taxonomy" id="2984131"/>
    <lineage>
        <taxon>Bacteria</taxon>
        <taxon>Pseudomonadati</taxon>
        <taxon>Thermodesulfobacteriota</taxon>
        <taxon>Desulfobulbia</taxon>
        <taxon>Desulfobulbales</taxon>
        <taxon>Thiovibrionaceae</taxon>
        <taxon>Thiovibrio</taxon>
    </lineage>
</organism>
<name>A0A9X4MD55_9BACT</name>
<dbReference type="Proteomes" id="UP001154240">
    <property type="component" value="Unassembled WGS sequence"/>
</dbReference>
<gene>
    <name evidence="1" type="ORF">OLX77_04455</name>
</gene>
<comment type="caution">
    <text evidence="1">The sequence shown here is derived from an EMBL/GenBank/DDBJ whole genome shotgun (WGS) entry which is preliminary data.</text>
</comment>
<sequence length="187" mass="20731">MAHKSFSKRVLVAVTDRAASAPEGQATVSDISDAMMIQTTADHKRMLNTLSDLKNAGRIVRVSQGVYAPAKRESQPEIREVMWRVLRMRRRVTVDDLVEMAGAGAEYASDWLRMLEVRAVVRKINPGGGKPCVWQMINDTVEMPVDTDSAAKHRALRIKKKQQALADLAAAQKLIGKAHQAITELED</sequence>
<keyword evidence="2" id="KW-1185">Reference proteome</keyword>
<evidence type="ECO:0000313" key="1">
    <source>
        <dbReference type="EMBL" id="MDG4475409.1"/>
    </source>
</evidence>
<proteinExistence type="predicted"/>
<dbReference type="EMBL" id="JAPHEH010000001">
    <property type="protein sequence ID" value="MDG4475409.1"/>
    <property type="molecule type" value="Genomic_DNA"/>
</dbReference>